<dbReference type="EMBL" id="AANZ01000001">
    <property type="protein sequence ID" value="EAQ82826.1"/>
    <property type="molecule type" value="Genomic_DNA"/>
</dbReference>
<comment type="caution">
    <text evidence="1">The sequence shown here is derived from an EMBL/GenBank/DDBJ whole genome shotgun (WGS) entry which is preliminary data.</text>
</comment>
<sequence length="99" mass="10771">MPGMLTGVRGADGSLAAADTAQGQTKLIADNVQIMLREPRRRLVGSIAPALDVAKGDLETLLLYCHNQRMSLVQRIIPVAAPLWRIAGDLNLLSRRGRR</sequence>
<dbReference type="STRING" id="314230.DSM3645_10512"/>
<dbReference type="HOGENOM" id="CLU_2314729_0_0_0"/>
<protein>
    <submittedName>
        <fullName evidence="1">Uncharacterized protein</fullName>
    </submittedName>
</protein>
<name>A3ZM43_9BACT</name>
<organism evidence="1 2">
    <name type="scientific">Blastopirellula marina DSM 3645</name>
    <dbReference type="NCBI Taxonomy" id="314230"/>
    <lineage>
        <taxon>Bacteria</taxon>
        <taxon>Pseudomonadati</taxon>
        <taxon>Planctomycetota</taxon>
        <taxon>Planctomycetia</taxon>
        <taxon>Pirellulales</taxon>
        <taxon>Pirellulaceae</taxon>
        <taxon>Blastopirellula</taxon>
    </lineage>
</organism>
<accession>A3ZM43</accession>
<dbReference type="AlphaFoldDB" id="A3ZM43"/>
<gene>
    <name evidence="1" type="ORF">DSM3645_10512</name>
</gene>
<evidence type="ECO:0000313" key="2">
    <source>
        <dbReference type="Proteomes" id="UP000004358"/>
    </source>
</evidence>
<dbReference type="Proteomes" id="UP000004358">
    <property type="component" value="Unassembled WGS sequence"/>
</dbReference>
<reference evidence="1 2" key="1">
    <citation type="submission" date="2006-02" db="EMBL/GenBank/DDBJ databases">
        <authorList>
            <person name="Amann R."/>
            <person name="Ferriera S."/>
            <person name="Johnson J."/>
            <person name="Kravitz S."/>
            <person name="Halpern A."/>
            <person name="Remington K."/>
            <person name="Beeson K."/>
            <person name="Tran B."/>
            <person name="Rogers Y.-H."/>
            <person name="Friedman R."/>
            <person name="Venter J.C."/>
        </authorList>
    </citation>
    <scope>NUCLEOTIDE SEQUENCE [LARGE SCALE GENOMIC DNA]</scope>
    <source>
        <strain evidence="1 2">DSM 3645</strain>
    </source>
</reference>
<evidence type="ECO:0000313" key="1">
    <source>
        <dbReference type="EMBL" id="EAQ82826.1"/>
    </source>
</evidence>
<proteinExistence type="predicted"/>